<name>A0AA88QYU3_9ASTE</name>
<evidence type="ECO:0000313" key="3">
    <source>
        <dbReference type="Proteomes" id="UP001187471"/>
    </source>
</evidence>
<comment type="caution">
    <text evidence="2">The sequence shown here is derived from an EMBL/GenBank/DDBJ whole genome shotgun (WGS) entry which is preliminary data.</text>
</comment>
<sequence length="186" mass="21025">MAGARRFEMSINGGSSSRRVHSSRTAMAAGARRTGMRGGDMSKKLCRRPIQLRHEGRVKVGIVLGSLLAVLEKEEAFHRLCKEVRDEHQWRELVEKGSFEPSDPEEGSGEGGHCAGIGSLFRFYLLFRCSFSILALNWPLERDCTKRLSSESFFWIKDIFSSQFSLGFDHLLEEGQKWQLVQEGQG</sequence>
<reference evidence="2" key="1">
    <citation type="submission" date="2022-12" db="EMBL/GenBank/DDBJ databases">
        <title>Draft genome assemblies for two species of Escallonia (Escalloniales).</title>
        <authorList>
            <person name="Chanderbali A."/>
            <person name="Dervinis C."/>
            <person name="Anghel I."/>
            <person name="Soltis D."/>
            <person name="Soltis P."/>
            <person name="Zapata F."/>
        </authorList>
    </citation>
    <scope>NUCLEOTIDE SEQUENCE</scope>
    <source>
        <strain evidence="2">UCBG92.1500</strain>
        <tissue evidence="2">Leaf</tissue>
    </source>
</reference>
<organism evidence="2 3">
    <name type="scientific">Escallonia rubra</name>
    <dbReference type="NCBI Taxonomy" id="112253"/>
    <lineage>
        <taxon>Eukaryota</taxon>
        <taxon>Viridiplantae</taxon>
        <taxon>Streptophyta</taxon>
        <taxon>Embryophyta</taxon>
        <taxon>Tracheophyta</taxon>
        <taxon>Spermatophyta</taxon>
        <taxon>Magnoliopsida</taxon>
        <taxon>eudicotyledons</taxon>
        <taxon>Gunneridae</taxon>
        <taxon>Pentapetalae</taxon>
        <taxon>asterids</taxon>
        <taxon>campanulids</taxon>
        <taxon>Escalloniales</taxon>
        <taxon>Escalloniaceae</taxon>
        <taxon>Escallonia</taxon>
    </lineage>
</organism>
<protein>
    <submittedName>
        <fullName evidence="2">Uncharacterized protein</fullName>
    </submittedName>
</protein>
<keyword evidence="3" id="KW-1185">Reference proteome</keyword>
<dbReference type="Proteomes" id="UP001187471">
    <property type="component" value="Unassembled WGS sequence"/>
</dbReference>
<feature type="region of interest" description="Disordered" evidence="1">
    <location>
        <begin position="1"/>
        <end position="40"/>
    </location>
</feature>
<accession>A0AA88QYU3</accession>
<dbReference type="AlphaFoldDB" id="A0AA88QYU3"/>
<gene>
    <name evidence="2" type="ORF">RJ640_030175</name>
</gene>
<feature type="compositionally biased region" description="Low complexity" evidence="1">
    <location>
        <begin position="23"/>
        <end position="33"/>
    </location>
</feature>
<proteinExistence type="predicted"/>
<evidence type="ECO:0000256" key="1">
    <source>
        <dbReference type="SAM" id="MobiDB-lite"/>
    </source>
</evidence>
<evidence type="ECO:0000313" key="2">
    <source>
        <dbReference type="EMBL" id="KAK2969866.1"/>
    </source>
</evidence>
<dbReference type="EMBL" id="JAVXUO010002773">
    <property type="protein sequence ID" value="KAK2969866.1"/>
    <property type="molecule type" value="Genomic_DNA"/>
</dbReference>